<accession>A0A9Q0NLT0</accession>
<evidence type="ECO:0000259" key="8">
    <source>
        <dbReference type="PROSITE" id="PS50090"/>
    </source>
</evidence>
<dbReference type="EMBL" id="JAPFFL010000018">
    <property type="protein sequence ID" value="KAJ6672067.1"/>
    <property type="molecule type" value="Genomic_DNA"/>
</dbReference>
<dbReference type="PROSITE" id="PS50090">
    <property type="entry name" value="MYB_LIKE"/>
    <property type="match status" value="1"/>
</dbReference>
<organism evidence="10 11">
    <name type="scientific">Salix viminalis</name>
    <name type="common">Common osier</name>
    <name type="synonym">Basket willow</name>
    <dbReference type="NCBI Taxonomy" id="40686"/>
    <lineage>
        <taxon>Eukaryota</taxon>
        <taxon>Viridiplantae</taxon>
        <taxon>Streptophyta</taxon>
        <taxon>Embryophyta</taxon>
        <taxon>Tracheophyta</taxon>
        <taxon>Spermatophyta</taxon>
        <taxon>Magnoliopsida</taxon>
        <taxon>eudicotyledons</taxon>
        <taxon>Gunneridae</taxon>
        <taxon>Pentapetalae</taxon>
        <taxon>rosids</taxon>
        <taxon>fabids</taxon>
        <taxon>Malpighiales</taxon>
        <taxon>Salicaceae</taxon>
        <taxon>Saliceae</taxon>
        <taxon>Salix</taxon>
    </lineage>
</organism>
<dbReference type="Gene3D" id="1.10.10.60">
    <property type="entry name" value="Homeodomain-like"/>
    <property type="match status" value="1"/>
</dbReference>
<dbReference type="InterPro" id="IPR009057">
    <property type="entry name" value="Homeodomain-like_sf"/>
</dbReference>
<dbReference type="CDD" id="cd00167">
    <property type="entry name" value="SANT"/>
    <property type="match status" value="1"/>
</dbReference>
<evidence type="ECO:0000256" key="2">
    <source>
        <dbReference type="ARBA" id="ARBA00022737"/>
    </source>
</evidence>
<keyword evidence="3" id="KW-0805">Transcription regulation</keyword>
<proteinExistence type="predicted"/>
<dbReference type="SUPFAM" id="SSF46689">
    <property type="entry name" value="Homeodomain-like"/>
    <property type="match status" value="1"/>
</dbReference>
<dbReference type="PANTHER" id="PTHR47997">
    <property type="entry name" value="MYB DOMAIN PROTEIN 55"/>
    <property type="match status" value="1"/>
</dbReference>
<dbReference type="AlphaFoldDB" id="A0A9Q0NLT0"/>
<dbReference type="GO" id="GO:0005634">
    <property type="term" value="C:nucleus"/>
    <property type="evidence" value="ECO:0007669"/>
    <property type="project" value="UniProtKB-SubCell"/>
</dbReference>
<dbReference type="PANTHER" id="PTHR47997:SF11">
    <property type="entry name" value="TRANSCRIPTION FACTOR LAF1"/>
    <property type="match status" value="1"/>
</dbReference>
<keyword evidence="4" id="KW-0238">DNA-binding</keyword>
<protein>
    <submittedName>
        <fullName evidence="10">MYB DOMAIN PROTEIN 55</fullName>
    </submittedName>
</protein>
<dbReference type="Proteomes" id="UP001151529">
    <property type="component" value="Chromosome 12"/>
</dbReference>
<keyword evidence="2" id="KW-0677">Repeat</keyword>
<evidence type="ECO:0000256" key="5">
    <source>
        <dbReference type="ARBA" id="ARBA00023163"/>
    </source>
</evidence>
<evidence type="ECO:0000256" key="4">
    <source>
        <dbReference type="ARBA" id="ARBA00023125"/>
    </source>
</evidence>
<gene>
    <name evidence="10" type="ORF">OIU85_013418</name>
</gene>
<name>A0A9Q0NLT0_SALVM</name>
<comment type="subcellular location">
    <subcellularLocation>
        <location evidence="1">Nucleus</location>
    </subcellularLocation>
</comment>
<feature type="region of interest" description="Disordered" evidence="7">
    <location>
        <begin position="15"/>
        <end position="34"/>
    </location>
</feature>
<comment type="caution">
    <text evidence="10">The sequence shown here is derived from an EMBL/GenBank/DDBJ whole genome shotgun (WGS) entry which is preliminary data.</text>
</comment>
<evidence type="ECO:0000259" key="9">
    <source>
        <dbReference type="PROSITE" id="PS51294"/>
    </source>
</evidence>
<dbReference type="OrthoDB" id="2143914at2759"/>
<reference evidence="10" key="2">
    <citation type="journal article" date="2023" name="Int. J. Mol. Sci.">
        <title>De Novo Assembly and Annotation of 11 Diverse Shrub Willow (Salix) Genomes Reveals Novel Gene Organization in Sex-Linked Regions.</title>
        <authorList>
            <person name="Hyden B."/>
            <person name="Feng K."/>
            <person name="Yates T.B."/>
            <person name="Jawdy S."/>
            <person name="Cereghino C."/>
            <person name="Smart L.B."/>
            <person name="Muchero W."/>
        </authorList>
    </citation>
    <scope>NUCLEOTIDE SEQUENCE [LARGE SCALE GENOMIC DNA]</scope>
    <source>
        <tissue evidence="10">Shoot tip</tissue>
    </source>
</reference>
<feature type="domain" description="HTH myb-type" evidence="9">
    <location>
        <begin position="27"/>
        <end position="89"/>
    </location>
</feature>
<dbReference type="Pfam" id="PF00249">
    <property type="entry name" value="Myb_DNA-binding"/>
    <property type="match status" value="1"/>
</dbReference>
<feature type="compositionally biased region" description="Basic residues" evidence="7">
    <location>
        <begin position="24"/>
        <end position="33"/>
    </location>
</feature>
<keyword evidence="6" id="KW-0539">Nucleus</keyword>
<dbReference type="SMART" id="SM00717">
    <property type="entry name" value="SANT"/>
    <property type="match status" value="1"/>
</dbReference>
<evidence type="ECO:0000256" key="6">
    <source>
        <dbReference type="ARBA" id="ARBA00023242"/>
    </source>
</evidence>
<dbReference type="GO" id="GO:0003677">
    <property type="term" value="F:DNA binding"/>
    <property type="evidence" value="ECO:0007669"/>
    <property type="project" value="UniProtKB-KW"/>
</dbReference>
<reference evidence="10" key="1">
    <citation type="submission" date="2022-11" db="EMBL/GenBank/DDBJ databases">
        <authorList>
            <person name="Hyden B.L."/>
            <person name="Feng K."/>
            <person name="Yates T."/>
            <person name="Jawdy S."/>
            <person name="Smart L.B."/>
            <person name="Muchero W."/>
        </authorList>
    </citation>
    <scope>NUCLEOTIDE SEQUENCE</scope>
    <source>
        <tissue evidence="10">Shoot tip</tissue>
    </source>
</reference>
<evidence type="ECO:0000313" key="10">
    <source>
        <dbReference type="EMBL" id="KAJ6672067.1"/>
    </source>
</evidence>
<feature type="domain" description="Myb-like" evidence="8">
    <location>
        <begin position="27"/>
        <end position="83"/>
    </location>
</feature>
<keyword evidence="11" id="KW-1185">Reference proteome</keyword>
<evidence type="ECO:0000313" key="11">
    <source>
        <dbReference type="Proteomes" id="UP001151529"/>
    </source>
</evidence>
<dbReference type="PROSITE" id="PS51294">
    <property type="entry name" value="HTH_MYB"/>
    <property type="match status" value="1"/>
</dbReference>
<dbReference type="InterPro" id="IPR051953">
    <property type="entry name" value="Plant_SW-associated_TFs"/>
</dbReference>
<dbReference type="InterPro" id="IPR001005">
    <property type="entry name" value="SANT/Myb"/>
</dbReference>
<evidence type="ECO:0000256" key="3">
    <source>
        <dbReference type="ARBA" id="ARBA00023015"/>
    </source>
</evidence>
<keyword evidence="5" id="KW-0804">Transcription</keyword>
<evidence type="ECO:0000256" key="1">
    <source>
        <dbReference type="ARBA" id="ARBA00004123"/>
    </source>
</evidence>
<evidence type="ECO:0000256" key="7">
    <source>
        <dbReference type="SAM" id="MobiDB-lite"/>
    </source>
</evidence>
<dbReference type="InterPro" id="IPR017930">
    <property type="entry name" value="Myb_dom"/>
</dbReference>
<sequence length="96" mass="10833">MSMILDITSVLGKMGCKSSDKPRQKQKLKHRKGLWSPEEDQRLRNHVLKHGHGCWSSVPINAGKFSSTHHSPISCIANQHAILLLHFNLSKKQILS</sequence>